<comment type="caution">
    <text evidence="3">The sequence shown here is derived from an EMBL/GenBank/DDBJ whole genome shotgun (WGS) entry which is preliminary data.</text>
</comment>
<evidence type="ECO:0000313" key="3">
    <source>
        <dbReference type="EMBL" id="GMA82421.1"/>
    </source>
</evidence>
<reference evidence="4" key="1">
    <citation type="journal article" date="2019" name="Int. J. Syst. Evol. Microbiol.">
        <title>The Global Catalogue of Microorganisms (GCM) 10K type strain sequencing project: providing services to taxonomists for standard genome sequencing and annotation.</title>
        <authorList>
            <consortium name="The Broad Institute Genomics Platform"/>
            <consortium name="The Broad Institute Genome Sequencing Center for Infectious Disease"/>
            <person name="Wu L."/>
            <person name="Ma J."/>
        </authorList>
    </citation>
    <scope>NUCLEOTIDE SEQUENCE [LARGE SCALE GENOMIC DNA]</scope>
    <source>
        <strain evidence="4">NBRC 102030</strain>
    </source>
</reference>
<evidence type="ECO:0000259" key="2">
    <source>
        <dbReference type="Pfam" id="PF14760"/>
    </source>
</evidence>
<keyword evidence="3" id="KW-0808">Transferase</keyword>
<dbReference type="InterPro" id="IPR029462">
    <property type="entry name" value="Rnk_N"/>
</dbReference>
<dbReference type="Gene3D" id="1.10.286.20">
    <property type="match status" value="1"/>
</dbReference>
<dbReference type="Pfam" id="PF14760">
    <property type="entry name" value="Rnk_N"/>
    <property type="match status" value="1"/>
</dbReference>
<accession>A0ABQ6J2R9</accession>
<dbReference type="NCBIfam" id="NF004396">
    <property type="entry name" value="PRK05753.1"/>
    <property type="match status" value="1"/>
</dbReference>
<dbReference type="PANTHER" id="PTHR30437:SF5">
    <property type="entry name" value="REGULATOR OF NUCLEOSIDE DIPHOSPHATE KINASE"/>
    <property type="match status" value="1"/>
</dbReference>
<evidence type="ECO:0000313" key="4">
    <source>
        <dbReference type="Proteomes" id="UP001157046"/>
    </source>
</evidence>
<dbReference type="Proteomes" id="UP001157046">
    <property type="component" value="Unassembled WGS sequence"/>
</dbReference>
<dbReference type="InterPro" id="IPR023459">
    <property type="entry name" value="Tscrpt_elong_fac_GreA/B_fam"/>
</dbReference>
<feature type="domain" description="Transcription elongation factor GreA/GreB C-terminal" evidence="1">
    <location>
        <begin position="50"/>
        <end position="115"/>
    </location>
</feature>
<gene>
    <name evidence="3" type="primary">rnk</name>
    <name evidence="3" type="ORF">GCM10025855_19540</name>
</gene>
<dbReference type="SUPFAM" id="SSF54534">
    <property type="entry name" value="FKBP-like"/>
    <property type="match status" value="1"/>
</dbReference>
<dbReference type="Pfam" id="PF01272">
    <property type="entry name" value="GreA_GreB"/>
    <property type="match status" value="1"/>
</dbReference>
<sequence length="140" mass="14936">MNTPKIIISEIDLERLERLLESLPANAFPGKTALEAELDRADIVPAAQVPANVVTMNSEVKFSVSSSNETFCLRLVYPKDVNGAGTISILAPVGGALLGLSQGDEIEWPGPGGLLLKFVLKRYCISLSVVVIFTVKLALA</sequence>
<evidence type="ECO:0000259" key="1">
    <source>
        <dbReference type="Pfam" id="PF01272"/>
    </source>
</evidence>
<dbReference type="InterPro" id="IPR036953">
    <property type="entry name" value="GreA/GreB_C_sf"/>
</dbReference>
<organism evidence="3 4">
    <name type="scientific">Shewanella glacialipiscicola</name>
    <dbReference type="NCBI Taxonomy" id="614069"/>
    <lineage>
        <taxon>Bacteria</taxon>
        <taxon>Pseudomonadati</taxon>
        <taxon>Pseudomonadota</taxon>
        <taxon>Gammaproteobacteria</taxon>
        <taxon>Alteromonadales</taxon>
        <taxon>Shewanellaceae</taxon>
        <taxon>Shewanella</taxon>
    </lineage>
</organism>
<feature type="domain" description="Regulator of nucleoside diphosphate kinase N-terminal" evidence="2">
    <location>
        <begin position="4"/>
        <end position="44"/>
    </location>
</feature>
<protein>
    <submittedName>
        <fullName evidence="3">Nucleoside diphosphate kinase regulator</fullName>
    </submittedName>
</protein>
<dbReference type="EMBL" id="BSUY01000001">
    <property type="protein sequence ID" value="GMA82421.1"/>
    <property type="molecule type" value="Genomic_DNA"/>
</dbReference>
<keyword evidence="4" id="KW-1185">Reference proteome</keyword>
<dbReference type="PANTHER" id="PTHR30437">
    <property type="entry name" value="TRANSCRIPTION ELONGATION FACTOR GREA"/>
    <property type="match status" value="1"/>
</dbReference>
<proteinExistence type="predicted"/>
<dbReference type="Gene3D" id="3.10.50.30">
    <property type="entry name" value="Transcription elongation factor, GreA/GreB, C-terminal domain"/>
    <property type="match status" value="1"/>
</dbReference>
<dbReference type="InterPro" id="IPR001437">
    <property type="entry name" value="Tscrpt_elong_fac_GreA/B_C"/>
</dbReference>
<dbReference type="GO" id="GO:0016301">
    <property type="term" value="F:kinase activity"/>
    <property type="evidence" value="ECO:0007669"/>
    <property type="project" value="UniProtKB-KW"/>
</dbReference>
<name>A0ABQ6J2R9_9GAMM</name>
<keyword evidence="3" id="KW-0418">Kinase</keyword>